<comment type="caution">
    <text evidence="3">The sequence shown here is derived from an EMBL/GenBank/DDBJ whole genome shotgun (WGS) entry which is preliminary data.</text>
</comment>
<dbReference type="GO" id="GO:0016301">
    <property type="term" value="F:kinase activity"/>
    <property type="evidence" value="ECO:0007669"/>
    <property type="project" value="UniProtKB-KW"/>
</dbReference>
<dbReference type="Pfam" id="PF13581">
    <property type="entry name" value="HATPase_c_2"/>
    <property type="match status" value="1"/>
</dbReference>
<reference evidence="3 4" key="1">
    <citation type="submission" date="2015-07" db="EMBL/GenBank/DDBJ databases">
        <authorList>
            <person name="Ju K.-S."/>
            <person name="Doroghazi J.R."/>
            <person name="Metcalf W.W."/>
        </authorList>
    </citation>
    <scope>NUCLEOTIDE SEQUENCE [LARGE SCALE GENOMIC DNA]</scope>
    <source>
        <strain evidence="3 4">NRRL B-3589</strain>
    </source>
</reference>
<dbReference type="Proteomes" id="UP000037020">
    <property type="component" value="Unassembled WGS sequence"/>
</dbReference>
<sequence>MEDASLVVSELTTNAVVHAKGIGDFFEVELRRRSGVLILEVSDSYQWRMPVLRDPGDEDADGRGLLIVNALAEKWGVRPRRTGKTVWAQLPIHHE</sequence>
<keyword evidence="3" id="KW-0808">Transferase</keyword>
<proteinExistence type="predicted"/>
<dbReference type="SUPFAM" id="SSF55874">
    <property type="entry name" value="ATPase domain of HSP90 chaperone/DNA topoisomerase II/histidine kinase"/>
    <property type="match status" value="1"/>
</dbReference>
<dbReference type="InterPro" id="IPR003594">
    <property type="entry name" value="HATPase_dom"/>
</dbReference>
<dbReference type="InterPro" id="IPR036890">
    <property type="entry name" value="HATPase_C_sf"/>
</dbReference>
<dbReference type="CDD" id="cd16936">
    <property type="entry name" value="HATPase_RsbW-like"/>
    <property type="match status" value="1"/>
</dbReference>
<protein>
    <submittedName>
        <fullName evidence="3">Histidine kinase</fullName>
    </submittedName>
</protein>
<dbReference type="Gene3D" id="3.30.565.10">
    <property type="entry name" value="Histidine kinase-like ATPase, C-terminal domain"/>
    <property type="match status" value="1"/>
</dbReference>
<evidence type="ECO:0000256" key="1">
    <source>
        <dbReference type="ARBA" id="ARBA00022527"/>
    </source>
</evidence>
<dbReference type="PANTHER" id="PTHR35526:SF3">
    <property type="entry name" value="ANTI-SIGMA-F FACTOR RSBW"/>
    <property type="match status" value="1"/>
</dbReference>
<name>A0ABR5J4X8_9ACTN</name>
<keyword evidence="4" id="KW-1185">Reference proteome</keyword>
<feature type="domain" description="Histidine kinase/HSP90-like ATPase" evidence="2">
    <location>
        <begin position="3"/>
        <end position="89"/>
    </location>
</feature>
<evidence type="ECO:0000259" key="2">
    <source>
        <dbReference type="Pfam" id="PF13581"/>
    </source>
</evidence>
<accession>A0ABR5J4X8</accession>
<keyword evidence="1" id="KW-0723">Serine/threonine-protein kinase</keyword>
<evidence type="ECO:0000313" key="3">
    <source>
        <dbReference type="EMBL" id="KOG88460.1"/>
    </source>
</evidence>
<gene>
    <name evidence="3" type="ORF">ADK38_19675</name>
</gene>
<dbReference type="PANTHER" id="PTHR35526">
    <property type="entry name" value="ANTI-SIGMA-F FACTOR RSBW-RELATED"/>
    <property type="match status" value="1"/>
</dbReference>
<dbReference type="EMBL" id="LGUT01001675">
    <property type="protein sequence ID" value="KOG88460.1"/>
    <property type="molecule type" value="Genomic_DNA"/>
</dbReference>
<evidence type="ECO:0000313" key="4">
    <source>
        <dbReference type="Proteomes" id="UP000037020"/>
    </source>
</evidence>
<dbReference type="InterPro" id="IPR050267">
    <property type="entry name" value="Anti-sigma-factor_SerPK"/>
</dbReference>
<keyword evidence="3" id="KW-0418">Kinase</keyword>
<organism evidence="3 4">
    <name type="scientific">Streptomyces varsoviensis</name>
    <dbReference type="NCBI Taxonomy" id="67373"/>
    <lineage>
        <taxon>Bacteria</taxon>
        <taxon>Bacillati</taxon>
        <taxon>Actinomycetota</taxon>
        <taxon>Actinomycetes</taxon>
        <taxon>Kitasatosporales</taxon>
        <taxon>Streptomycetaceae</taxon>
        <taxon>Streptomyces</taxon>
    </lineage>
</organism>